<evidence type="ECO:0000256" key="4">
    <source>
        <dbReference type="ARBA" id="ARBA00022723"/>
    </source>
</evidence>
<dbReference type="GO" id="GO:0004038">
    <property type="term" value="F:allantoinase activity"/>
    <property type="evidence" value="ECO:0007669"/>
    <property type="project" value="TreeGrafter"/>
</dbReference>
<dbReference type="CDD" id="cd01318">
    <property type="entry name" value="DHOase_IIb"/>
    <property type="match status" value="1"/>
</dbReference>
<comment type="function">
    <text evidence="2">Catalyzes the reversible cyclization of carbamoyl aspartate to dihydroorotate.</text>
</comment>
<feature type="domain" description="Amidohydrolase-related" evidence="6">
    <location>
        <begin position="63"/>
        <end position="429"/>
    </location>
</feature>
<comment type="similarity">
    <text evidence="3">Belongs to the metallo-dependent hydrolases superfamily. DHOase family. Class I DHOase subfamily.</text>
</comment>
<dbReference type="GO" id="GO:0046872">
    <property type="term" value="F:metal ion binding"/>
    <property type="evidence" value="ECO:0007669"/>
    <property type="project" value="UniProtKB-KW"/>
</dbReference>
<comment type="cofactor">
    <cofactor evidence="1">
        <name>Zn(2+)</name>
        <dbReference type="ChEBI" id="CHEBI:29105"/>
    </cofactor>
</comment>
<organism evidence="7 8">
    <name type="scientific">Rheinheimera lutimaris</name>
    <dbReference type="NCBI Taxonomy" id="2740584"/>
    <lineage>
        <taxon>Bacteria</taxon>
        <taxon>Pseudomonadati</taxon>
        <taxon>Pseudomonadota</taxon>
        <taxon>Gammaproteobacteria</taxon>
        <taxon>Chromatiales</taxon>
        <taxon>Chromatiaceae</taxon>
        <taxon>Rheinheimera</taxon>
    </lineage>
</organism>
<dbReference type="Proteomes" id="UP000523161">
    <property type="component" value="Unassembled WGS sequence"/>
</dbReference>
<evidence type="ECO:0000259" key="6">
    <source>
        <dbReference type="Pfam" id="PF01979"/>
    </source>
</evidence>
<dbReference type="PANTHER" id="PTHR43668:SF4">
    <property type="entry name" value="ALLANTOINASE"/>
    <property type="match status" value="1"/>
</dbReference>
<dbReference type="SUPFAM" id="SSF51556">
    <property type="entry name" value="Metallo-dependent hydrolases"/>
    <property type="match status" value="1"/>
</dbReference>
<dbReference type="InterPro" id="IPR011059">
    <property type="entry name" value="Metal-dep_hydrolase_composite"/>
</dbReference>
<dbReference type="AlphaFoldDB" id="A0A7Y5EMQ1"/>
<proteinExistence type="inferred from homology"/>
<accession>A0A7Y5EMQ1</accession>
<keyword evidence="5 7" id="KW-0378">Hydrolase</keyword>
<comment type="caution">
    <text evidence="7">The sequence shown here is derived from an EMBL/GenBank/DDBJ whole genome shotgun (WGS) entry which is preliminary data.</text>
</comment>
<sequence length="448" mass="48429">MQTQEFLKKVRLKYADTIIRGGTLVTPSGDVKADVALIQGKIAAIGGSGWQAGHMIDAAGLHVLPGAIDTQVHFREPGLTHKEDIYHGSKGAVLGGVTGFFEMPNTNPLTLNQHDLQAKLSIAATTSYCNYAFYIGGSAANLTELTQLETQPGCAGIKVFMGSSFGDLLAGQDELLKRILQNGSRRVAIHAEDEARLRERQSLTAADVRNHPIWRDTQSALLATQRIVALAEQTGRPLHLLHISTADEMAYLAAFKHRVTVEVTPHHLTMQAPDCYEQLGSLAQMNPPVRDKQHQQALWQGINDGTVDIIGSDHAPHTLEEKAKPYPGSPSGMTGVQTLLPVMLDHVAAGRLSLQRLVDLTCANPARIFGLTGKGRLAVGYDADLTLVDLNTKRTISNSWIASKAQWTPYDGKTVTGWPVATIIAGDTVMHSDEVLGKPTGKAFRFSC</sequence>
<dbReference type="GO" id="GO:0006145">
    <property type="term" value="P:purine nucleobase catabolic process"/>
    <property type="evidence" value="ECO:0007669"/>
    <property type="project" value="TreeGrafter"/>
</dbReference>
<name>A0A7Y5EMQ1_9GAMM</name>
<evidence type="ECO:0000256" key="3">
    <source>
        <dbReference type="ARBA" id="ARBA00010286"/>
    </source>
</evidence>
<evidence type="ECO:0000313" key="7">
    <source>
        <dbReference type="EMBL" id="NRQ44473.1"/>
    </source>
</evidence>
<dbReference type="Gene3D" id="3.20.20.140">
    <property type="entry name" value="Metal-dependent hydrolases"/>
    <property type="match status" value="1"/>
</dbReference>
<dbReference type="Gene3D" id="2.30.40.10">
    <property type="entry name" value="Urease, subunit C, domain 1"/>
    <property type="match status" value="1"/>
</dbReference>
<dbReference type="Pfam" id="PF01979">
    <property type="entry name" value="Amidohydro_1"/>
    <property type="match status" value="1"/>
</dbReference>
<dbReference type="GO" id="GO:0004151">
    <property type="term" value="F:dihydroorotase activity"/>
    <property type="evidence" value="ECO:0007669"/>
    <property type="project" value="UniProtKB-EC"/>
</dbReference>
<gene>
    <name evidence="7" type="ORF">HRH59_18190</name>
</gene>
<keyword evidence="4" id="KW-0479">Metal-binding</keyword>
<dbReference type="InterPro" id="IPR002195">
    <property type="entry name" value="Dihydroorotase_CS"/>
</dbReference>
<evidence type="ECO:0000256" key="5">
    <source>
        <dbReference type="ARBA" id="ARBA00022801"/>
    </source>
</evidence>
<evidence type="ECO:0000256" key="1">
    <source>
        <dbReference type="ARBA" id="ARBA00001947"/>
    </source>
</evidence>
<dbReference type="InterPro" id="IPR050138">
    <property type="entry name" value="DHOase/Allantoinase_Hydrolase"/>
</dbReference>
<dbReference type="PANTHER" id="PTHR43668">
    <property type="entry name" value="ALLANTOINASE"/>
    <property type="match status" value="1"/>
</dbReference>
<evidence type="ECO:0000256" key="2">
    <source>
        <dbReference type="ARBA" id="ARBA00002368"/>
    </source>
</evidence>
<reference evidence="7 8" key="1">
    <citation type="submission" date="2020-06" db="EMBL/GenBank/DDBJ databases">
        <title>Rheinheimera sp. nov., a marine bacterium isolated from coastal.</title>
        <authorList>
            <person name="Yu Q."/>
            <person name="Qi Y."/>
            <person name="Pu J."/>
        </authorList>
    </citation>
    <scope>NUCLEOTIDE SEQUENCE [LARGE SCALE GENOMIC DNA]</scope>
    <source>
        <strain evidence="7 8">YQF-2</strain>
    </source>
</reference>
<dbReference type="InterPro" id="IPR006680">
    <property type="entry name" value="Amidohydro-rel"/>
</dbReference>
<dbReference type="EMBL" id="JABSOD010000031">
    <property type="protein sequence ID" value="NRQ44473.1"/>
    <property type="molecule type" value="Genomic_DNA"/>
</dbReference>
<dbReference type="RefSeq" id="WP_173502699.1">
    <property type="nucleotide sequence ID" value="NZ_JABSOD010000031.1"/>
</dbReference>
<evidence type="ECO:0000313" key="8">
    <source>
        <dbReference type="Proteomes" id="UP000523161"/>
    </source>
</evidence>
<dbReference type="InterPro" id="IPR032466">
    <property type="entry name" value="Metal_Hydrolase"/>
</dbReference>
<protein>
    <submittedName>
        <fullName evidence="7">Dihydroorotase</fullName>
        <ecNumber evidence="7">3.5.2.3</ecNumber>
    </submittedName>
</protein>
<dbReference type="PROSITE" id="PS00483">
    <property type="entry name" value="DIHYDROOROTASE_2"/>
    <property type="match status" value="1"/>
</dbReference>
<dbReference type="EC" id="3.5.2.3" evidence="7"/>
<dbReference type="GO" id="GO:0005737">
    <property type="term" value="C:cytoplasm"/>
    <property type="evidence" value="ECO:0007669"/>
    <property type="project" value="TreeGrafter"/>
</dbReference>
<keyword evidence="8" id="KW-1185">Reference proteome</keyword>
<dbReference type="NCBIfam" id="TIGR00857">
    <property type="entry name" value="pyrC_multi"/>
    <property type="match status" value="1"/>
</dbReference>
<dbReference type="NCBIfam" id="NF006559">
    <property type="entry name" value="PRK09060.1"/>
    <property type="match status" value="1"/>
</dbReference>
<dbReference type="SUPFAM" id="SSF51338">
    <property type="entry name" value="Composite domain of metallo-dependent hydrolases"/>
    <property type="match status" value="1"/>
</dbReference>